<comment type="caution">
    <text evidence="4">The sequence shown here is derived from an EMBL/GenBank/DDBJ whole genome shotgun (WGS) entry which is preliminary data.</text>
</comment>
<keyword evidence="2" id="KW-0677">Repeat</keyword>
<gene>
    <name evidence="4" type="primary">PPR336</name>
    <name evidence="4" type="ORF">KSP39_PZI020639</name>
</gene>
<dbReference type="AlphaFoldDB" id="A0AAP0FXQ5"/>
<dbReference type="InterPro" id="IPR011990">
    <property type="entry name" value="TPR-like_helical_dom_sf"/>
</dbReference>
<feature type="repeat" description="PPR" evidence="3">
    <location>
        <begin position="255"/>
        <end position="289"/>
    </location>
</feature>
<evidence type="ECO:0000313" key="5">
    <source>
        <dbReference type="Proteomes" id="UP001418222"/>
    </source>
</evidence>
<dbReference type="Gene3D" id="1.25.40.10">
    <property type="entry name" value="Tetratricopeptide repeat domain"/>
    <property type="match status" value="2"/>
</dbReference>
<accession>A0AAP0FXQ5</accession>
<name>A0AAP0FXQ5_9ASPA</name>
<feature type="repeat" description="PPR" evidence="3">
    <location>
        <begin position="185"/>
        <end position="219"/>
    </location>
</feature>
<comment type="similarity">
    <text evidence="1">Belongs to the PPR family. P subfamily.</text>
</comment>
<protein>
    <submittedName>
        <fullName evidence="4">Pentatricopeptide repeat-containing protein</fullName>
    </submittedName>
</protein>
<evidence type="ECO:0000256" key="1">
    <source>
        <dbReference type="ARBA" id="ARBA00007626"/>
    </source>
</evidence>
<dbReference type="PANTHER" id="PTHR47939:SF9">
    <property type="entry name" value="(WILD MALAYSIAN BANANA) HYPOTHETICAL PROTEIN"/>
    <property type="match status" value="1"/>
</dbReference>
<dbReference type="Proteomes" id="UP001418222">
    <property type="component" value="Unassembled WGS sequence"/>
</dbReference>
<evidence type="ECO:0000256" key="3">
    <source>
        <dbReference type="PROSITE-ProRule" id="PRU00708"/>
    </source>
</evidence>
<feature type="repeat" description="PPR" evidence="3">
    <location>
        <begin position="290"/>
        <end position="324"/>
    </location>
</feature>
<dbReference type="PROSITE" id="PS51375">
    <property type="entry name" value="PPR"/>
    <property type="match status" value="4"/>
</dbReference>
<evidence type="ECO:0000256" key="2">
    <source>
        <dbReference type="ARBA" id="ARBA00022737"/>
    </source>
</evidence>
<organism evidence="4 5">
    <name type="scientific">Platanthera zijinensis</name>
    <dbReference type="NCBI Taxonomy" id="2320716"/>
    <lineage>
        <taxon>Eukaryota</taxon>
        <taxon>Viridiplantae</taxon>
        <taxon>Streptophyta</taxon>
        <taxon>Embryophyta</taxon>
        <taxon>Tracheophyta</taxon>
        <taxon>Spermatophyta</taxon>
        <taxon>Magnoliopsida</taxon>
        <taxon>Liliopsida</taxon>
        <taxon>Asparagales</taxon>
        <taxon>Orchidaceae</taxon>
        <taxon>Orchidoideae</taxon>
        <taxon>Orchideae</taxon>
        <taxon>Orchidinae</taxon>
        <taxon>Platanthera</taxon>
    </lineage>
</organism>
<dbReference type="PANTHER" id="PTHR47939">
    <property type="entry name" value="MEMBRANE-ASSOCIATED SALT-INDUCIBLE PROTEIN-LIKE"/>
    <property type="match status" value="1"/>
</dbReference>
<feature type="repeat" description="PPR" evidence="3">
    <location>
        <begin position="325"/>
        <end position="359"/>
    </location>
</feature>
<sequence length="407" mass="45350">MPALLFRCIFFSHFPRRRLSAAASQLEAIDLVALDSTSASQGFKDCDTVTGDLKQRSLAVLSLLKSERDPSRILTLCLSAALSPDHHLGRAALSVAVVSLSSSSDHPLSTRSLLNPLIHSDHHLPHAIALLGLAGLLDDALAAFRSSPSLRSLNALLYACILSNNHDLAGQFFRDFPVSYRINPNILSYNTVIKAFCGSSSSSTFYSYLDEMVRKKIKPNLTTFSIALAGFYREKRIDDVKKVLWLMKKHGRHAGLSIYNVRVRSLCKLQRLDDAMELLREMKAKGMNPNWVTYDHLILGQCCVGNLVEAKRLLKEMGRRGLVPQASCYFSLVHYLCKAGDFGSALEVCKESMERNWFPRFSTMKMLVDGLVGASQVEGAREIVDKVKGKFSRNAELWEKIKENLPV</sequence>
<dbReference type="EMBL" id="JBBWWQ010000018">
    <property type="protein sequence ID" value="KAK8921834.1"/>
    <property type="molecule type" value="Genomic_DNA"/>
</dbReference>
<proteinExistence type="inferred from homology"/>
<evidence type="ECO:0000313" key="4">
    <source>
        <dbReference type="EMBL" id="KAK8921834.1"/>
    </source>
</evidence>
<dbReference type="InterPro" id="IPR050667">
    <property type="entry name" value="PPR-containing_protein"/>
</dbReference>
<keyword evidence="5" id="KW-1185">Reference proteome</keyword>
<reference evidence="4 5" key="1">
    <citation type="journal article" date="2022" name="Nat. Plants">
        <title>Genomes of leafy and leafless Platanthera orchids illuminate the evolution of mycoheterotrophy.</title>
        <authorList>
            <person name="Li M.H."/>
            <person name="Liu K.W."/>
            <person name="Li Z."/>
            <person name="Lu H.C."/>
            <person name="Ye Q.L."/>
            <person name="Zhang D."/>
            <person name="Wang J.Y."/>
            <person name="Li Y.F."/>
            <person name="Zhong Z.M."/>
            <person name="Liu X."/>
            <person name="Yu X."/>
            <person name="Liu D.K."/>
            <person name="Tu X.D."/>
            <person name="Liu B."/>
            <person name="Hao Y."/>
            <person name="Liao X.Y."/>
            <person name="Jiang Y.T."/>
            <person name="Sun W.H."/>
            <person name="Chen J."/>
            <person name="Chen Y.Q."/>
            <person name="Ai Y."/>
            <person name="Zhai J.W."/>
            <person name="Wu S.S."/>
            <person name="Zhou Z."/>
            <person name="Hsiao Y.Y."/>
            <person name="Wu W.L."/>
            <person name="Chen Y.Y."/>
            <person name="Lin Y.F."/>
            <person name="Hsu J.L."/>
            <person name="Li C.Y."/>
            <person name="Wang Z.W."/>
            <person name="Zhao X."/>
            <person name="Zhong W.Y."/>
            <person name="Ma X.K."/>
            <person name="Ma L."/>
            <person name="Huang J."/>
            <person name="Chen G.Z."/>
            <person name="Huang M.Z."/>
            <person name="Huang L."/>
            <person name="Peng D.H."/>
            <person name="Luo Y.B."/>
            <person name="Zou S.Q."/>
            <person name="Chen S.P."/>
            <person name="Lan S."/>
            <person name="Tsai W.C."/>
            <person name="Van de Peer Y."/>
            <person name="Liu Z.J."/>
        </authorList>
    </citation>
    <scope>NUCLEOTIDE SEQUENCE [LARGE SCALE GENOMIC DNA]</scope>
    <source>
        <strain evidence="4">Lor287</strain>
    </source>
</reference>
<dbReference type="Pfam" id="PF13041">
    <property type="entry name" value="PPR_2"/>
    <property type="match status" value="2"/>
</dbReference>
<dbReference type="InterPro" id="IPR002885">
    <property type="entry name" value="PPR_rpt"/>
</dbReference>
<dbReference type="NCBIfam" id="TIGR00756">
    <property type="entry name" value="PPR"/>
    <property type="match status" value="4"/>
</dbReference>